<dbReference type="EMBL" id="BGPR01004946">
    <property type="protein sequence ID" value="GBN05153.1"/>
    <property type="molecule type" value="Genomic_DNA"/>
</dbReference>
<dbReference type="AlphaFoldDB" id="A0A4Y2KUG7"/>
<gene>
    <name evidence="1" type="ORF">AVEN_182359_1</name>
</gene>
<comment type="caution">
    <text evidence="1">The sequence shown here is derived from an EMBL/GenBank/DDBJ whole genome shotgun (WGS) entry which is preliminary data.</text>
</comment>
<organism evidence="1 2">
    <name type="scientific">Araneus ventricosus</name>
    <name type="common">Orbweaver spider</name>
    <name type="synonym">Epeira ventricosa</name>
    <dbReference type="NCBI Taxonomy" id="182803"/>
    <lineage>
        <taxon>Eukaryota</taxon>
        <taxon>Metazoa</taxon>
        <taxon>Ecdysozoa</taxon>
        <taxon>Arthropoda</taxon>
        <taxon>Chelicerata</taxon>
        <taxon>Arachnida</taxon>
        <taxon>Araneae</taxon>
        <taxon>Araneomorphae</taxon>
        <taxon>Entelegynae</taxon>
        <taxon>Araneoidea</taxon>
        <taxon>Araneidae</taxon>
        <taxon>Araneus</taxon>
    </lineage>
</organism>
<dbReference type="OrthoDB" id="8197165at2759"/>
<sequence>MTEITGVEFNLIKRLVIILECINCNMKINLDKFAEFSRVTQDIYLRKYSWYPMPVSLHKILFHGRNIIEACILPIGLYSEEAQEARNKHNRQYRKLFTRKTFRISTNTDLLHRLLITSDPYIASLRAAPKSIKQKMDREMKKLLELSLSDEEDSVIVSEDSSEESSSSE</sequence>
<evidence type="ECO:0000313" key="1">
    <source>
        <dbReference type="EMBL" id="GBN05153.1"/>
    </source>
</evidence>
<reference evidence="1 2" key="1">
    <citation type="journal article" date="2019" name="Sci. Rep.">
        <title>Orb-weaving spider Araneus ventricosus genome elucidates the spidroin gene catalogue.</title>
        <authorList>
            <person name="Kono N."/>
            <person name="Nakamura H."/>
            <person name="Ohtoshi R."/>
            <person name="Moran D.A.P."/>
            <person name="Shinohara A."/>
            <person name="Yoshida Y."/>
            <person name="Fujiwara M."/>
            <person name="Mori M."/>
            <person name="Tomita M."/>
            <person name="Arakawa K."/>
        </authorList>
    </citation>
    <scope>NUCLEOTIDE SEQUENCE [LARGE SCALE GENOMIC DNA]</scope>
</reference>
<proteinExistence type="predicted"/>
<keyword evidence="2" id="KW-1185">Reference proteome</keyword>
<evidence type="ECO:0000313" key="2">
    <source>
        <dbReference type="Proteomes" id="UP000499080"/>
    </source>
</evidence>
<accession>A0A4Y2KUG7</accession>
<name>A0A4Y2KUG7_ARAVE</name>
<dbReference type="Proteomes" id="UP000499080">
    <property type="component" value="Unassembled WGS sequence"/>
</dbReference>
<protein>
    <submittedName>
        <fullName evidence="1">Uncharacterized protein</fullName>
    </submittedName>
</protein>